<evidence type="ECO:0000313" key="2">
    <source>
        <dbReference type="EMBL" id="SKB60295.1"/>
    </source>
</evidence>
<evidence type="ECO:0000256" key="1">
    <source>
        <dbReference type="SAM" id="Phobius"/>
    </source>
</evidence>
<dbReference type="EMBL" id="FUYM01000004">
    <property type="protein sequence ID" value="SKB60295.1"/>
    <property type="molecule type" value="Genomic_DNA"/>
</dbReference>
<name>A0A1T5CLB1_9SPHN</name>
<gene>
    <name evidence="2" type="ORF">SAMN06295920_104133</name>
</gene>
<sequence length="50" mass="5456">MVRNAFTAEPSAFVVRHEQRWHPGACVMTAVALAALSWTPILAAWALLHG</sequence>
<protein>
    <submittedName>
        <fullName evidence="2">Uncharacterized protein</fullName>
    </submittedName>
</protein>
<organism evidence="2 3">
    <name type="scientific">Rhizorhabdus histidinilytica</name>
    <dbReference type="NCBI Taxonomy" id="439228"/>
    <lineage>
        <taxon>Bacteria</taxon>
        <taxon>Pseudomonadati</taxon>
        <taxon>Pseudomonadota</taxon>
        <taxon>Alphaproteobacteria</taxon>
        <taxon>Sphingomonadales</taxon>
        <taxon>Sphingomonadaceae</taxon>
        <taxon>Rhizorhabdus</taxon>
    </lineage>
</organism>
<feature type="transmembrane region" description="Helical" evidence="1">
    <location>
        <begin position="25"/>
        <end position="48"/>
    </location>
</feature>
<reference evidence="3" key="1">
    <citation type="submission" date="2017-02" db="EMBL/GenBank/DDBJ databases">
        <authorList>
            <person name="Varghese N."/>
            <person name="Submissions S."/>
        </authorList>
    </citation>
    <scope>NUCLEOTIDE SEQUENCE [LARGE SCALE GENOMIC DNA]</scope>
    <source>
        <strain evidence="3">UM2</strain>
    </source>
</reference>
<keyword evidence="3" id="KW-1185">Reference proteome</keyword>
<dbReference type="Proteomes" id="UP000189818">
    <property type="component" value="Unassembled WGS sequence"/>
</dbReference>
<proteinExistence type="predicted"/>
<keyword evidence="1" id="KW-0812">Transmembrane</keyword>
<accession>A0A1T5CLB1</accession>
<dbReference type="AlphaFoldDB" id="A0A1T5CLB1"/>
<keyword evidence="1" id="KW-1133">Transmembrane helix</keyword>
<evidence type="ECO:0000313" key="3">
    <source>
        <dbReference type="Proteomes" id="UP000189818"/>
    </source>
</evidence>
<keyword evidence="1" id="KW-0472">Membrane</keyword>
<dbReference type="RefSeq" id="WP_176152526.1">
    <property type="nucleotide sequence ID" value="NZ_FUYM01000004.1"/>
</dbReference>
<dbReference type="STRING" id="439228.SAMN06295920_104133"/>